<dbReference type="SUPFAM" id="SSF110849">
    <property type="entry name" value="ParB/Sulfiredoxin"/>
    <property type="match status" value="1"/>
</dbReference>
<dbReference type="Pfam" id="PF02195">
    <property type="entry name" value="ParB_N"/>
    <property type="match status" value="1"/>
</dbReference>
<dbReference type="Gene3D" id="3.90.1530.10">
    <property type="entry name" value="Conserved hypothetical protein from pyrococcus furiosus pfu- 392566-001, ParB domain"/>
    <property type="match status" value="1"/>
</dbReference>
<evidence type="ECO:0000313" key="2">
    <source>
        <dbReference type="EMBL" id="HHI00954.1"/>
    </source>
</evidence>
<feature type="domain" description="ParB-like N-terminal" evidence="1">
    <location>
        <begin position="34"/>
        <end position="124"/>
    </location>
</feature>
<accession>A0A7C5JX23</accession>
<gene>
    <name evidence="2" type="ORF">ENL40_05745</name>
</gene>
<organism evidence="2">
    <name type="scientific">Thermococcus litoralis</name>
    <dbReference type="NCBI Taxonomy" id="2265"/>
    <lineage>
        <taxon>Archaea</taxon>
        <taxon>Methanobacteriati</taxon>
        <taxon>Methanobacteriota</taxon>
        <taxon>Thermococci</taxon>
        <taxon>Thermococcales</taxon>
        <taxon>Thermococcaceae</taxon>
        <taxon>Thermococcus</taxon>
    </lineage>
</organism>
<evidence type="ECO:0000259" key="1">
    <source>
        <dbReference type="SMART" id="SM00470"/>
    </source>
</evidence>
<dbReference type="InterPro" id="IPR003115">
    <property type="entry name" value="ParB_N"/>
</dbReference>
<sequence length="132" mass="15578">MIRLITREEAFKRAERIKKENEALYGVPFEMEHKYLPFDVLIPTQWELSEKKLLVVLQEIVHGYDAPVIVLEHKGDYYILDGHHRAYARKKLGFSQIEAIILRPLREIPTKIEESVKRARLKTLDDIVIARE</sequence>
<dbReference type="EMBL" id="DRTU01000236">
    <property type="protein sequence ID" value="HHI00954.1"/>
    <property type="molecule type" value="Genomic_DNA"/>
</dbReference>
<comment type="caution">
    <text evidence="2">The sequence shown here is derived from an EMBL/GenBank/DDBJ whole genome shotgun (WGS) entry which is preliminary data.</text>
</comment>
<dbReference type="InterPro" id="IPR036086">
    <property type="entry name" value="ParB/Sulfiredoxin_sf"/>
</dbReference>
<proteinExistence type="predicted"/>
<dbReference type="SMART" id="SM00470">
    <property type="entry name" value="ParB"/>
    <property type="match status" value="1"/>
</dbReference>
<reference evidence="2" key="1">
    <citation type="journal article" date="2020" name="mSystems">
        <title>Genome- and Community-Level Interaction Insights into Carbon Utilization and Element Cycling Functions of Hydrothermarchaeota in Hydrothermal Sediment.</title>
        <authorList>
            <person name="Zhou Z."/>
            <person name="Liu Y."/>
            <person name="Xu W."/>
            <person name="Pan J."/>
            <person name="Luo Z.H."/>
            <person name="Li M."/>
        </authorList>
    </citation>
    <scope>NUCLEOTIDE SEQUENCE [LARGE SCALE GENOMIC DNA]</scope>
    <source>
        <strain evidence="2">HyVt-93</strain>
    </source>
</reference>
<name>A0A7C5JX23_THELI</name>
<protein>
    <submittedName>
        <fullName evidence="2">Inosine-5-monophosphate dehydrogenase</fullName>
    </submittedName>
</protein>
<dbReference type="Proteomes" id="UP000886217">
    <property type="component" value="Unassembled WGS sequence"/>
</dbReference>
<dbReference type="AlphaFoldDB" id="A0A7C5JX23"/>